<keyword evidence="6" id="KW-0472">Membrane</keyword>
<dbReference type="Pfam" id="PF01230">
    <property type="entry name" value="HIT"/>
    <property type="match status" value="1"/>
</dbReference>
<evidence type="ECO:0000256" key="3">
    <source>
        <dbReference type="PROSITE-ProRule" id="PRU00464"/>
    </source>
</evidence>
<dbReference type="PROSITE" id="PS00892">
    <property type="entry name" value="HIT_1"/>
    <property type="match status" value="1"/>
</dbReference>
<dbReference type="InterPro" id="IPR019808">
    <property type="entry name" value="Histidine_triad_CS"/>
</dbReference>
<sequence>MFMVISLHGARSEECAKNRILLAFISVAVWSLLTSGWYEITKANQQRVKGNDVFSCCKVSVTRAVVMIRYLAASATSKAGGPRLRRAGGLVRNLQPAGGGREEVVTRSLQHIHIPVSDSELERIILSSFNFSGCRPRVLFRVVFSGILSNNLHRAIFEVSTHINRDTNPHKIGKVGRTYPALRNTMAPPATIWPPPSLKKRVKKSPKPKPPSSPTCPFCAIAAAHPPSPPSRRDVPINPPATKRDDAGSPSPQAHLFLSTKHVLAFLDIMPLTRGHVLVIARGHYEKLGNVGAEVGKELGKWLPILSRVVTRTVLGTDLDSRGEDPAQWNVVQNNGPRASQTVPHVHFHIIPRPPLDTNTPTKGGWLMFGRGQRDELDDDEAQETVAQLRAELAREVARVKEAEGIDLDLDGEFEQSKGKGRGLEKL</sequence>
<accession>A0A179UT43</accession>
<dbReference type="GO" id="GO:0003824">
    <property type="term" value="F:catalytic activity"/>
    <property type="evidence" value="ECO:0007669"/>
    <property type="project" value="InterPro"/>
</dbReference>
<proteinExistence type="predicted"/>
<dbReference type="InterPro" id="IPR001310">
    <property type="entry name" value="Histidine_triad_HIT"/>
</dbReference>
<evidence type="ECO:0000256" key="5">
    <source>
        <dbReference type="SAM" id="MobiDB-lite"/>
    </source>
</evidence>
<evidence type="ECO:0000256" key="2">
    <source>
        <dbReference type="PIRSR" id="PIRSR601310-3"/>
    </source>
</evidence>
<dbReference type="STRING" id="559298.A0A179UT43"/>
<dbReference type="KEGG" id="bgh:BDBG_05893"/>
<dbReference type="AlphaFoldDB" id="A0A179UT43"/>
<keyword evidence="9" id="KW-1185">Reference proteome</keyword>
<evidence type="ECO:0000313" key="9">
    <source>
        <dbReference type="Proteomes" id="UP000002038"/>
    </source>
</evidence>
<feature type="domain" description="HIT" evidence="7">
    <location>
        <begin position="242"/>
        <end position="360"/>
    </location>
</feature>
<dbReference type="PROSITE" id="PS51084">
    <property type="entry name" value="HIT_2"/>
    <property type="match status" value="1"/>
</dbReference>
<dbReference type="Proteomes" id="UP000002038">
    <property type="component" value="Unassembled WGS sequence"/>
</dbReference>
<feature type="active site" description="Tele-AMP-histidine intermediate" evidence="1">
    <location>
        <position position="347"/>
    </location>
</feature>
<evidence type="ECO:0000259" key="7">
    <source>
        <dbReference type="PROSITE" id="PS51084"/>
    </source>
</evidence>
<feature type="transmembrane region" description="Helical" evidence="6">
    <location>
        <begin position="20"/>
        <end position="38"/>
    </location>
</feature>
<dbReference type="InterPro" id="IPR036265">
    <property type="entry name" value="HIT-like_sf"/>
</dbReference>
<keyword evidence="6" id="KW-1133">Transmembrane helix</keyword>
<keyword evidence="4" id="KW-0175">Coiled coil</keyword>
<dbReference type="PRINTS" id="PR00332">
    <property type="entry name" value="HISTRIAD"/>
</dbReference>
<dbReference type="GeneID" id="8503589"/>
<evidence type="ECO:0000256" key="1">
    <source>
        <dbReference type="PIRSR" id="PIRSR601310-1"/>
    </source>
</evidence>
<dbReference type="RefSeq" id="XP_002623719.2">
    <property type="nucleotide sequence ID" value="XM_002623673.2"/>
</dbReference>
<keyword evidence="6" id="KW-0812">Transmembrane</keyword>
<dbReference type="Gene3D" id="3.30.428.10">
    <property type="entry name" value="HIT-like"/>
    <property type="match status" value="1"/>
</dbReference>
<organism evidence="8 9">
    <name type="scientific">Blastomyces gilchristii (strain SLH14081)</name>
    <name type="common">Blastomyces dermatitidis</name>
    <dbReference type="NCBI Taxonomy" id="559298"/>
    <lineage>
        <taxon>Eukaryota</taxon>
        <taxon>Fungi</taxon>
        <taxon>Dikarya</taxon>
        <taxon>Ascomycota</taxon>
        <taxon>Pezizomycotina</taxon>
        <taxon>Eurotiomycetes</taxon>
        <taxon>Eurotiomycetidae</taxon>
        <taxon>Onygenales</taxon>
        <taxon>Ajellomycetaceae</taxon>
        <taxon>Blastomyces</taxon>
    </lineage>
</organism>
<feature type="compositionally biased region" description="Basic residues" evidence="5">
    <location>
        <begin position="198"/>
        <end position="207"/>
    </location>
</feature>
<dbReference type="PANTHER" id="PTHR46648">
    <property type="entry name" value="HIT FAMILY PROTEIN 1"/>
    <property type="match status" value="1"/>
</dbReference>
<protein>
    <submittedName>
        <fullName evidence="8">HIT domain-containing protein</fullName>
    </submittedName>
</protein>
<gene>
    <name evidence="8" type="ORF">BDBG_05893</name>
</gene>
<evidence type="ECO:0000256" key="6">
    <source>
        <dbReference type="SAM" id="Phobius"/>
    </source>
</evidence>
<dbReference type="EMBL" id="GG657459">
    <property type="protein sequence ID" value="OAT10227.1"/>
    <property type="molecule type" value="Genomic_DNA"/>
</dbReference>
<dbReference type="InterPro" id="IPR011146">
    <property type="entry name" value="HIT-like"/>
</dbReference>
<reference evidence="9" key="1">
    <citation type="journal article" date="2015" name="PLoS Genet.">
        <title>The dynamic genome and transcriptome of the human fungal pathogen Blastomyces and close relative Emmonsia.</title>
        <authorList>
            <person name="Munoz J.F."/>
            <person name="Gauthier G.M."/>
            <person name="Desjardins C.A."/>
            <person name="Gallo J.E."/>
            <person name="Holder J."/>
            <person name="Sullivan T.D."/>
            <person name="Marty A.J."/>
            <person name="Carmen J.C."/>
            <person name="Chen Z."/>
            <person name="Ding L."/>
            <person name="Gujja S."/>
            <person name="Magrini V."/>
            <person name="Misas E."/>
            <person name="Mitreva M."/>
            <person name="Priest M."/>
            <person name="Saif S."/>
            <person name="Whiston E.A."/>
            <person name="Young S."/>
            <person name="Zeng Q."/>
            <person name="Goldman W.E."/>
            <person name="Mardis E.R."/>
            <person name="Taylor J.W."/>
            <person name="McEwen J.G."/>
            <person name="Clay O.K."/>
            <person name="Klein B.S."/>
            <person name="Cuomo C.A."/>
        </authorList>
    </citation>
    <scope>NUCLEOTIDE SEQUENCE [LARGE SCALE GENOMIC DNA]</scope>
    <source>
        <strain evidence="9">SLH14081</strain>
    </source>
</reference>
<feature type="short sequence motif" description="Histidine triad motif" evidence="2 3">
    <location>
        <begin position="345"/>
        <end position="349"/>
    </location>
</feature>
<dbReference type="SUPFAM" id="SSF54197">
    <property type="entry name" value="HIT-like"/>
    <property type="match status" value="1"/>
</dbReference>
<dbReference type="OrthoDB" id="1915375at2759"/>
<feature type="coiled-coil region" evidence="4">
    <location>
        <begin position="379"/>
        <end position="406"/>
    </location>
</feature>
<feature type="region of interest" description="Disordered" evidence="5">
    <location>
        <begin position="185"/>
        <end position="254"/>
    </location>
</feature>
<name>A0A179UT43_BLAGS</name>
<evidence type="ECO:0000313" key="8">
    <source>
        <dbReference type="EMBL" id="OAT10227.1"/>
    </source>
</evidence>
<dbReference type="GO" id="GO:0009117">
    <property type="term" value="P:nucleotide metabolic process"/>
    <property type="evidence" value="ECO:0007669"/>
    <property type="project" value="TreeGrafter"/>
</dbReference>
<evidence type="ECO:0000256" key="4">
    <source>
        <dbReference type="SAM" id="Coils"/>
    </source>
</evidence>
<dbReference type="PANTHER" id="PTHR46648:SF2">
    <property type="entry name" value="HIT DOMAIN-CONTAINING PROTEIN"/>
    <property type="match status" value="1"/>
</dbReference>
<dbReference type="VEuPathDB" id="FungiDB:BDBG_05893"/>